<proteinExistence type="predicted"/>
<feature type="signal peptide" evidence="1">
    <location>
        <begin position="1"/>
        <end position="21"/>
    </location>
</feature>
<dbReference type="Gene3D" id="3.40.50.10610">
    <property type="entry name" value="ABC-type transport auxiliary lipoprotein component"/>
    <property type="match status" value="1"/>
</dbReference>
<protein>
    <recommendedName>
        <fullName evidence="2">ABC-type transport auxiliary lipoprotein component domain-containing protein</fullName>
    </recommendedName>
</protein>
<dbReference type="InterPro" id="IPR005586">
    <property type="entry name" value="ABC_trans_aux"/>
</dbReference>
<evidence type="ECO:0000259" key="2">
    <source>
        <dbReference type="Pfam" id="PF03886"/>
    </source>
</evidence>
<name>A0A495BAL1_VOGIN</name>
<dbReference type="AlphaFoldDB" id="A0A495BAL1"/>
<evidence type="ECO:0000313" key="4">
    <source>
        <dbReference type="Proteomes" id="UP000279384"/>
    </source>
</evidence>
<gene>
    <name evidence="3" type="ORF">C8E02_2325</name>
</gene>
<comment type="caution">
    <text evidence="3">The sequence shown here is derived from an EMBL/GenBank/DDBJ whole genome shotgun (WGS) entry which is preliminary data.</text>
</comment>
<feature type="domain" description="ABC-type transport auxiliary lipoprotein component" evidence="2">
    <location>
        <begin position="26"/>
        <end position="179"/>
    </location>
</feature>
<sequence length="197" mass="20970">MKCRFALLAVLMLAGCASVPATFHDLAAIAPAPGELTSGASLLVGPVTLPAGVDHPQLVLEQADGRLLLAEEQRWVASLPRLLAQAVALDLSRQSGLGTVYAWPQPGLAQTDFSLLLDVRVFRLAPGKEAELEAGWRLLAKGRDRPLLTGVFHAREAVTGGQVSDVVKAQARLLDKLAQFLSAKFCEQIRLSPAGTF</sequence>
<dbReference type="RefSeq" id="WP_120810858.1">
    <property type="nucleotide sequence ID" value="NZ_RBID01000015.1"/>
</dbReference>
<keyword evidence="1" id="KW-0732">Signal</keyword>
<dbReference type="EMBL" id="RBID01000015">
    <property type="protein sequence ID" value="RKQ58012.1"/>
    <property type="molecule type" value="Genomic_DNA"/>
</dbReference>
<feature type="chain" id="PRO_5019733967" description="ABC-type transport auxiliary lipoprotein component domain-containing protein" evidence="1">
    <location>
        <begin position="22"/>
        <end position="197"/>
    </location>
</feature>
<dbReference type="Proteomes" id="UP000279384">
    <property type="component" value="Unassembled WGS sequence"/>
</dbReference>
<dbReference type="Pfam" id="PF03886">
    <property type="entry name" value="ABC_trans_aux"/>
    <property type="match status" value="1"/>
</dbReference>
<dbReference type="PROSITE" id="PS51257">
    <property type="entry name" value="PROKAR_LIPOPROTEIN"/>
    <property type="match status" value="1"/>
</dbReference>
<reference evidence="3 4" key="1">
    <citation type="submission" date="2018-10" db="EMBL/GenBank/DDBJ databases">
        <title>Genomic Encyclopedia of Type Strains, Phase IV (KMG-IV): sequencing the most valuable type-strain genomes for metagenomic binning, comparative biology and taxonomic classification.</title>
        <authorList>
            <person name="Goeker M."/>
        </authorList>
    </citation>
    <scope>NUCLEOTIDE SEQUENCE [LARGE SCALE GENOMIC DNA]</scope>
    <source>
        <strain evidence="3 4">DSM 3303</strain>
    </source>
</reference>
<accession>A0A495BAL1</accession>
<evidence type="ECO:0000256" key="1">
    <source>
        <dbReference type="SAM" id="SignalP"/>
    </source>
</evidence>
<dbReference type="SUPFAM" id="SSF159594">
    <property type="entry name" value="XCC0632-like"/>
    <property type="match status" value="1"/>
</dbReference>
<organism evidence="3 4">
    <name type="scientific">Vogesella indigofera</name>
    <name type="common">Pseudomonas indigofera</name>
    <dbReference type="NCBI Taxonomy" id="45465"/>
    <lineage>
        <taxon>Bacteria</taxon>
        <taxon>Pseudomonadati</taxon>
        <taxon>Pseudomonadota</taxon>
        <taxon>Betaproteobacteria</taxon>
        <taxon>Neisseriales</taxon>
        <taxon>Chromobacteriaceae</taxon>
        <taxon>Vogesella</taxon>
    </lineage>
</organism>
<evidence type="ECO:0000313" key="3">
    <source>
        <dbReference type="EMBL" id="RKQ58012.1"/>
    </source>
</evidence>